<reference evidence="2 3" key="1">
    <citation type="submission" date="2024-06" db="EMBL/GenBank/DDBJ databases">
        <title>The Natural Products Discovery Center: Release of the First 8490 Sequenced Strains for Exploring Actinobacteria Biosynthetic Diversity.</title>
        <authorList>
            <person name="Kalkreuter E."/>
            <person name="Kautsar S.A."/>
            <person name="Yang D."/>
            <person name="Bader C.D."/>
            <person name="Teijaro C.N."/>
            <person name="Fluegel L."/>
            <person name="Davis C.M."/>
            <person name="Simpson J.R."/>
            <person name="Lauterbach L."/>
            <person name="Steele A.D."/>
            <person name="Gui C."/>
            <person name="Meng S."/>
            <person name="Li G."/>
            <person name="Viehrig K."/>
            <person name="Ye F."/>
            <person name="Su P."/>
            <person name="Kiefer A.F."/>
            <person name="Nichols A."/>
            <person name="Cepeda A.J."/>
            <person name="Yan W."/>
            <person name="Fan B."/>
            <person name="Jiang Y."/>
            <person name="Adhikari A."/>
            <person name="Zheng C.-J."/>
            <person name="Schuster L."/>
            <person name="Cowan T.M."/>
            <person name="Smanski M.J."/>
            <person name="Chevrette M.G."/>
            <person name="De Carvalho L.P.S."/>
            <person name="Shen B."/>
        </authorList>
    </citation>
    <scope>NUCLEOTIDE SEQUENCE [LARGE SCALE GENOMIC DNA]</scope>
    <source>
        <strain evidence="2 3">NPDC020594</strain>
    </source>
</reference>
<feature type="transmembrane region" description="Helical" evidence="1">
    <location>
        <begin position="146"/>
        <end position="169"/>
    </location>
</feature>
<sequence>MRELKAVDAGTPHAQFLATEHWSLLATRSMTWQEIFSRTGTYLTVLSAAVVALSLVANAAGFGSGFTTFALLVLPVVLLIGFGTYFRLIEADIEDTWLIIGMNRLRHAYVELAPELEPYFIASHHDDPPGIWTTYSFRRRIGVTHWLSGSPLVIGVINSVVTGVLAAVVCEAIGAGNTQRTLLASATAILTAVVLGFLGLRKVHEVSRSYQPRFPSDERPRTTPPTTHD</sequence>
<organism evidence="2 3">
    <name type="scientific">Streptomyces flaveolus</name>
    <dbReference type="NCBI Taxonomy" id="67297"/>
    <lineage>
        <taxon>Bacteria</taxon>
        <taxon>Bacillati</taxon>
        <taxon>Actinomycetota</taxon>
        <taxon>Actinomycetes</taxon>
        <taxon>Kitasatosporales</taxon>
        <taxon>Streptomycetaceae</taxon>
        <taxon>Streptomyces</taxon>
    </lineage>
</organism>
<keyword evidence="1" id="KW-0472">Membrane</keyword>
<dbReference type="EMBL" id="JBFAEG010000042">
    <property type="protein sequence ID" value="MEU5712949.1"/>
    <property type="molecule type" value="Genomic_DNA"/>
</dbReference>
<keyword evidence="1" id="KW-0812">Transmembrane</keyword>
<dbReference type="RefSeq" id="WP_051818938.1">
    <property type="nucleotide sequence ID" value="NZ_JBEXDP010000139.1"/>
</dbReference>
<feature type="transmembrane region" description="Helical" evidence="1">
    <location>
        <begin position="40"/>
        <end position="60"/>
    </location>
</feature>
<feature type="transmembrane region" description="Helical" evidence="1">
    <location>
        <begin position="181"/>
        <end position="200"/>
    </location>
</feature>
<evidence type="ECO:0000256" key="1">
    <source>
        <dbReference type="SAM" id="Phobius"/>
    </source>
</evidence>
<protein>
    <recommendedName>
        <fullName evidence="4">Integral membrane protein</fullName>
    </recommendedName>
</protein>
<feature type="transmembrane region" description="Helical" evidence="1">
    <location>
        <begin position="66"/>
        <end position="86"/>
    </location>
</feature>
<evidence type="ECO:0000313" key="3">
    <source>
        <dbReference type="Proteomes" id="UP001551011"/>
    </source>
</evidence>
<dbReference type="Proteomes" id="UP001551011">
    <property type="component" value="Unassembled WGS sequence"/>
</dbReference>
<accession>A0ABV3ALW2</accession>
<keyword evidence="1" id="KW-1133">Transmembrane helix</keyword>
<evidence type="ECO:0008006" key="4">
    <source>
        <dbReference type="Google" id="ProtNLM"/>
    </source>
</evidence>
<name>A0ABV3ALW2_9ACTN</name>
<keyword evidence="3" id="KW-1185">Reference proteome</keyword>
<proteinExistence type="predicted"/>
<evidence type="ECO:0000313" key="2">
    <source>
        <dbReference type="EMBL" id="MEU5712949.1"/>
    </source>
</evidence>
<gene>
    <name evidence="2" type="ORF">AB0H04_40055</name>
</gene>
<comment type="caution">
    <text evidence="2">The sequence shown here is derived from an EMBL/GenBank/DDBJ whole genome shotgun (WGS) entry which is preliminary data.</text>
</comment>